<protein>
    <submittedName>
        <fullName evidence="9">Radical SAM domain protein</fullName>
    </submittedName>
</protein>
<dbReference type="GO" id="GO:0005829">
    <property type="term" value="C:cytosol"/>
    <property type="evidence" value="ECO:0007669"/>
    <property type="project" value="TreeGrafter"/>
</dbReference>
<evidence type="ECO:0000256" key="3">
    <source>
        <dbReference type="ARBA" id="ARBA00022723"/>
    </source>
</evidence>
<keyword evidence="5" id="KW-0411">Iron-sulfur</keyword>
<keyword evidence="3" id="KW-0479">Metal-binding</keyword>
<dbReference type="CDD" id="cd01335">
    <property type="entry name" value="Radical_SAM"/>
    <property type="match status" value="1"/>
</dbReference>
<dbReference type="InterPro" id="IPR051198">
    <property type="entry name" value="BchE-like"/>
</dbReference>
<evidence type="ECO:0000256" key="4">
    <source>
        <dbReference type="ARBA" id="ARBA00023004"/>
    </source>
</evidence>
<dbReference type="Pfam" id="PF04055">
    <property type="entry name" value="Radical_SAM"/>
    <property type="match status" value="1"/>
</dbReference>
<dbReference type="PANTHER" id="PTHR43409:SF16">
    <property type="entry name" value="SLR0320 PROTEIN"/>
    <property type="match status" value="1"/>
</dbReference>
<organism evidence="9 10">
    <name type="scientific">Desulfobulbus propionicus (strain ATCC 33891 / DSM 2032 / VKM B-1956 / 1pr3)</name>
    <dbReference type="NCBI Taxonomy" id="577650"/>
    <lineage>
        <taxon>Bacteria</taxon>
        <taxon>Pseudomonadati</taxon>
        <taxon>Thermodesulfobacteriota</taxon>
        <taxon>Desulfobulbia</taxon>
        <taxon>Desulfobulbales</taxon>
        <taxon>Desulfobulbaceae</taxon>
        <taxon>Desulfobulbus</taxon>
    </lineage>
</organism>
<dbReference type="InterPro" id="IPR025288">
    <property type="entry name" value="DUF4080"/>
</dbReference>
<keyword evidence="10" id="KW-1185">Reference proteome</keyword>
<dbReference type="InterPro" id="IPR007197">
    <property type="entry name" value="rSAM"/>
</dbReference>
<feature type="region of interest" description="Disordered" evidence="6">
    <location>
        <begin position="492"/>
        <end position="517"/>
    </location>
</feature>
<dbReference type="PROSITE" id="PS51918">
    <property type="entry name" value="RADICAL_SAM"/>
    <property type="match status" value="1"/>
</dbReference>
<dbReference type="InterPro" id="IPR006158">
    <property type="entry name" value="Cobalamin-bd"/>
</dbReference>
<feature type="domain" description="Radical SAM core" evidence="8">
    <location>
        <begin position="158"/>
        <end position="381"/>
    </location>
</feature>
<dbReference type="GO" id="GO:0046872">
    <property type="term" value="F:metal ion binding"/>
    <property type="evidence" value="ECO:0007669"/>
    <property type="project" value="UniProtKB-KW"/>
</dbReference>
<evidence type="ECO:0000256" key="5">
    <source>
        <dbReference type="ARBA" id="ARBA00023014"/>
    </source>
</evidence>
<reference evidence="9 10" key="1">
    <citation type="journal article" date="2011" name="Stand. Genomic Sci.">
        <title>Complete genome sequence of Desulfobulbus propionicus type strain (1pr3).</title>
        <authorList>
            <person name="Pagani I."/>
            <person name="Lapidus A."/>
            <person name="Nolan M."/>
            <person name="Lucas S."/>
            <person name="Hammon N."/>
            <person name="Deshpande S."/>
            <person name="Cheng J.F."/>
            <person name="Chertkov O."/>
            <person name="Davenport K."/>
            <person name="Tapia R."/>
            <person name="Han C."/>
            <person name="Goodwin L."/>
            <person name="Pitluck S."/>
            <person name="Liolios K."/>
            <person name="Mavromatis K."/>
            <person name="Ivanova N."/>
            <person name="Mikhailova N."/>
            <person name="Pati A."/>
            <person name="Chen A."/>
            <person name="Palaniappan K."/>
            <person name="Land M."/>
            <person name="Hauser L."/>
            <person name="Chang Y.J."/>
            <person name="Jeffries C.D."/>
            <person name="Detter J.C."/>
            <person name="Brambilla E."/>
            <person name="Kannan K.P."/>
            <person name="Djao O.D."/>
            <person name="Rohde M."/>
            <person name="Pukall R."/>
            <person name="Spring S."/>
            <person name="Goker M."/>
            <person name="Sikorski J."/>
            <person name="Woyke T."/>
            <person name="Bristow J."/>
            <person name="Eisen J.A."/>
            <person name="Markowitz V."/>
            <person name="Hugenholtz P."/>
            <person name="Kyrpides N.C."/>
            <person name="Klenk H.P."/>
        </authorList>
    </citation>
    <scope>NUCLEOTIDE SEQUENCE [LARGE SCALE GENOMIC DNA]</scope>
    <source>
        <strain evidence="10">ATCC 33891 / DSM 2032 / 1pr3</strain>
    </source>
</reference>
<evidence type="ECO:0000256" key="1">
    <source>
        <dbReference type="ARBA" id="ARBA00001966"/>
    </source>
</evidence>
<dbReference type="SFLD" id="SFLDG01082">
    <property type="entry name" value="B12-binding_domain_containing"/>
    <property type="match status" value="1"/>
</dbReference>
<accession>A0A7U4DQT2</accession>
<dbReference type="AlphaFoldDB" id="A0A7U4DQT2"/>
<dbReference type="GO" id="GO:0051536">
    <property type="term" value="F:iron-sulfur cluster binding"/>
    <property type="evidence" value="ECO:0007669"/>
    <property type="project" value="UniProtKB-KW"/>
</dbReference>
<comment type="cofactor">
    <cofactor evidence="1">
        <name>[4Fe-4S] cluster</name>
        <dbReference type="ChEBI" id="CHEBI:49883"/>
    </cofactor>
</comment>
<dbReference type="Pfam" id="PF02310">
    <property type="entry name" value="B12-binding"/>
    <property type="match status" value="1"/>
</dbReference>
<proteinExistence type="predicted"/>
<dbReference type="EMBL" id="CP002364">
    <property type="protein sequence ID" value="ADW19372.1"/>
    <property type="molecule type" value="Genomic_DNA"/>
</dbReference>
<dbReference type="InterPro" id="IPR058240">
    <property type="entry name" value="rSAM_sf"/>
</dbReference>
<dbReference type="SUPFAM" id="SSF102114">
    <property type="entry name" value="Radical SAM enzymes"/>
    <property type="match status" value="1"/>
</dbReference>
<keyword evidence="2" id="KW-0949">S-adenosyl-L-methionine</keyword>
<dbReference type="PROSITE" id="PS51332">
    <property type="entry name" value="B12_BINDING"/>
    <property type="match status" value="1"/>
</dbReference>
<evidence type="ECO:0000313" key="10">
    <source>
        <dbReference type="Proteomes" id="UP000006365"/>
    </source>
</evidence>
<gene>
    <name evidence="9" type="ordered locus">Despr_3245</name>
</gene>
<dbReference type="Gene3D" id="3.80.30.20">
    <property type="entry name" value="tm_1862 like domain"/>
    <property type="match status" value="1"/>
</dbReference>
<feature type="domain" description="B12-binding" evidence="7">
    <location>
        <begin position="2"/>
        <end position="133"/>
    </location>
</feature>
<evidence type="ECO:0000256" key="6">
    <source>
        <dbReference type="SAM" id="MobiDB-lite"/>
    </source>
</evidence>
<feature type="compositionally biased region" description="Basic and acidic residues" evidence="6">
    <location>
        <begin position="505"/>
        <end position="517"/>
    </location>
</feature>
<dbReference type="SFLD" id="SFLDS00029">
    <property type="entry name" value="Radical_SAM"/>
    <property type="match status" value="1"/>
</dbReference>
<name>A0A7U4DQT2_DESPD</name>
<evidence type="ECO:0000259" key="8">
    <source>
        <dbReference type="PROSITE" id="PS51918"/>
    </source>
</evidence>
<dbReference type="Pfam" id="PF13311">
    <property type="entry name" value="DUF4080"/>
    <property type="match status" value="1"/>
</dbReference>
<dbReference type="GO" id="GO:0003824">
    <property type="term" value="F:catalytic activity"/>
    <property type="evidence" value="ECO:0007669"/>
    <property type="project" value="InterPro"/>
</dbReference>
<dbReference type="InterPro" id="IPR023404">
    <property type="entry name" value="rSAM_horseshoe"/>
</dbReference>
<evidence type="ECO:0000259" key="7">
    <source>
        <dbReference type="PROSITE" id="PS51332"/>
    </source>
</evidence>
<dbReference type="PANTHER" id="PTHR43409">
    <property type="entry name" value="ANAEROBIC MAGNESIUM-PROTOPORPHYRIN IX MONOMETHYL ESTER CYCLASE-RELATED"/>
    <property type="match status" value="1"/>
</dbReference>
<dbReference type="KEGG" id="dpr:Despr_3245"/>
<evidence type="ECO:0000256" key="2">
    <source>
        <dbReference type="ARBA" id="ARBA00022691"/>
    </source>
</evidence>
<dbReference type="Proteomes" id="UP000006365">
    <property type="component" value="Chromosome"/>
</dbReference>
<dbReference type="InterPro" id="IPR006638">
    <property type="entry name" value="Elp3/MiaA/NifB-like_rSAM"/>
</dbReference>
<dbReference type="GO" id="GO:0031419">
    <property type="term" value="F:cobalamin binding"/>
    <property type="evidence" value="ECO:0007669"/>
    <property type="project" value="InterPro"/>
</dbReference>
<keyword evidence="4" id="KW-0408">Iron</keyword>
<dbReference type="Gene3D" id="3.40.50.280">
    <property type="entry name" value="Cobalamin-binding domain"/>
    <property type="match status" value="1"/>
</dbReference>
<sequence length="517" mass="58564">MSSIILTTINARYIHASLGLRWLYANMGDLQAQARIQEYCLTDHIADMAERILASAPRVVGIGVYIWNAAPVRQLVGVLKRVAPETIVVLGGPEVSHLPLRVDLREADYLIQGEGEQAFRELCQAIFAHQPPAKRIIQAEPVTVETLASPYPFYTNDDVAHRLTYVEASRGCPFRCEFCLSSIDRRVRPFAVDWFLAEMEALWQRGARTFKFVDRTFNANPATAARILDYFLAKTPPFHVHFEVIPDHFPQAIKERLARFPAGTLQLEIGIQTMDARIAANISRRLDVDRIRENLRFLEQETAAHLHVDLIVGLPGEPIEQFGRNLNTLVAQTQGEIQIGILKKLSGTAITRHDQVHGMVYAPDPPYEILKNDLISFDQMQAMKRLARFWDLVYNSGNFRRTAPLLWPDGDVFAGFAAFSRWLYRQTLATWQIGLPRLSELLFGYLTEEKGQKKSVVANALAADILVIKGRVLPKTVQENVTCLPEERRALGESLTKRQSRHREGRIVPERGRLPES</sequence>
<dbReference type="RefSeq" id="WP_015725896.1">
    <property type="nucleotide sequence ID" value="NC_014972.1"/>
</dbReference>
<evidence type="ECO:0000313" key="9">
    <source>
        <dbReference type="EMBL" id="ADW19372.1"/>
    </source>
</evidence>
<dbReference type="SMART" id="SM00729">
    <property type="entry name" value="Elp3"/>
    <property type="match status" value="1"/>
</dbReference>